<gene>
    <name evidence="2" type="ORF">FYK55_17345</name>
</gene>
<dbReference type="Proteomes" id="UP000324479">
    <property type="component" value="Unassembled WGS sequence"/>
</dbReference>
<evidence type="ECO:0000256" key="1">
    <source>
        <dbReference type="SAM" id="MobiDB-lite"/>
    </source>
</evidence>
<evidence type="ECO:0000313" key="3">
    <source>
        <dbReference type="Proteomes" id="UP000324479"/>
    </source>
</evidence>
<protein>
    <submittedName>
        <fullName evidence="2">Uncharacterized protein</fullName>
    </submittedName>
</protein>
<name>A0A5M6D419_9BACT</name>
<dbReference type="EMBL" id="VWOX01000010">
    <property type="protein sequence ID" value="KAA5541340.1"/>
    <property type="molecule type" value="Genomic_DNA"/>
</dbReference>
<feature type="region of interest" description="Disordered" evidence="1">
    <location>
        <begin position="38"/>
        <end position="58"/>
    </location>
</feature>
<sequence>MSRREVSKKDPSNQQSLLAFVNAPALSPLYPTCDASAMESQGKDLYDPANRPGFSSAENSVDAACGGNLFRPVRDLQEGGTTHVDDRIGEYQRQSE</sequence>
<proteinExistence type="predicted"/>
<comment type="caution">
    <text evidence="2">The sequence shown here is derived from an EMBL/GenBank/DDBJ whole genome shotgun (WGS) entry which is preliminary data.</text>
</comment>
<accession>A0A5M6D419</accession>
<dbReference type="AlphaFoldDB" id="A0A5M6D419"/>
<organism evidence="2 3">
    <name type="scientific">Roseiconus nitratireducens</name>
    <dbReference type="NCBI Taxonomy" id="2605748"/>
    <lineage>
        <taxon>Bacteria</taxon>
        <taxon>Pseudomonadati</taxon>
        <taxon>Planctomycetota</taxon>
        <taxon>Planctomycetia</taxon>
        <taxon>Pirellulales</taxon>
        <taxon>Pirellulaceae</taxon>
        <taxon>Roseiconus</taxon>
    </lineage>
</organism>
<evidence type="ECO:0000313" key="2">
    <source>
        <dbReference type="EMBL" id="KAA5541340.1"/>
    </source>
</evidence>
<reference evidence="2 3" key="1">
    <citation type="submission" date="2019-08" db="EMBL/GenBank/DDBJ databases">
        <authorList>
            <person name="Dhanesh K."/>
            <person name="Kumar G."/>
            <person name="Sasikala C."/>
            <person name="Venkata Ramana C."/>
        </authorList>
    </citation>
    <scope>NUCLEOTIDE SEQUENCE [LARGE SCALE GENOMIC DNA]</scope>
    <source>
        <strain evidence="2 3">JC645</strain>
    </source>
</reference>
<keyword evidence="3" id="KW-1185">Reference proteome</keyword>
<feature type="region of interest" description="Disordered" evidence="1">
    <location>
        <begin position="73"/>
        <end position="96"/>
    </location>
</feature>
<dbReference type="RefSeq" id="WP_150077724.1">
    <property type="nucleotide sequence ID" value="NZ_VWOX01000010.1"/>
</dbReference>